<dbReference type="PANTHER" id="PTHR21621:SF0">
    <property type="entry name" value="BETA-CITRYLGLUTAMATE SYNTHASE B-RELATED"/>
    <property type="match status" value="1"/>
</dbReference>
<dbReference type="Gene3D" id="3.30.470.20">
    <property type="entry name" value="ATP-grasp fold, B domain"/>
    <property type="match status" value="1"/>
</dbReference>
<evidence type="ECO:0000313" key="2">
    <source>
        <dbReference type="Proteomes" id="UP000185511"/>
    </source>
</evidence>
<keyword evidence="2" id="KW-1185">Reference proteome</keyword>
<name>A0AAC9LEK2_9PSEU</name>
<dbReference type="EMBL" id="CP016076">
    <property type="protein sequence ID" value="APU16212.1"/>
    <property type="molecule type" value="Genomic_DNA"/>
</dbReference>
<evidence type="ECO:0000313" key="1">
    <source>
        <dbReference type="EMBL" id="APU16212.1"/>
    </source>
</evidence>
<dbReference type="GO" id="GO:0018169">
    <property type="term" value="F:ribosomal S6-glutamic acid ligase activity"/>
    <property type="evidence" value="ECO:0007669"/>
    <property type="project" value="TreeGrafter"/>
</dbReference>
<dbReference type="PANTHER" id="PTHR21621">
    <property type="entry name" value="RIBOSOMAL PROTEIN S6 MODIFICATION PROTEIN"/>
    <property type="match status" value="1"/>
</dbReference>
<organism evidence="1 2">
    <name type="scientific">Actinoalloteichus fjordicus</name>
    <dbReference type="NCBI Taxonomy" id="1612552"/>
    <lineage>
        <taxon>Bacteria</taxon>
        <taxon>Bacillati</taxon>
        <taxon>Actinomycetota</taxon>
        <taxon>Actinomycetes</taxon>
        <taxon>Pseudonocardiales</taxon>
        <taxon>Pseudonocardiaceae</taxon>
        <taxon>Actinoalloteichus</taxon>
    </lineage>
</organism>
<dbReference type="GO" id="GO:0009432">
    <property type="term" value="P:SOS response"/>
    <property type="evidence" value="ECO:0007669"/>
    <property type="project" value="TreeGrafter"/>
</dbReference>
<proteinExistence type="predicted"/>
<dbReference type="AlphaFoldDB" id="A0AAC9LEK2"/>
<accession>A0AAC9LEK2</accession>
<dbReference type="SUPFAM" id="SSF56059">
    <property type="entry name" value="Glutathione synthetase ATP-binding domain-like"/>
    <property type="match status" value="1"/>
</dbReference>
<protein>
    <recommendedName>
        <fullName evidence="3">ATP-grasp ribosomal peptide maturase</fullName>
    </recommendedName>
</protein>
<sequence length="277" mass="30449">MTAELAGTGRRWIGSLQDGHRDTDLSSVSAAWWRKPSDYGSRDGTEQAWMTAEAEFGLGGLLAALPDVRWINHPHRNRLADDKPRQLSLAAKAGLAVPAALITNDPVAARIFVARQTNGAVYKPLRGGPRTPEGDRLLLHTELVTVDQINDGVRTTTHLFQERVPCAFSVRVTSIGDRVFAVRIDTQDSEILDWRADHDRLSYSPIEIPAEAAAGLAALNRELGLVYSASDWIVTPDGTWTFLENNPNGQWAWLEQHTGLPLTSALVDALTIRRTTT</sequence>
<dbReference type="RefSeq" id="WP_198042802.1">
    <property type="nucleotide sequence ID" value="NZ_CP016076.1"/>
</dbReference>
<dbReference type="KEGG" id="acad:UA74_20935"/>
<dbReference type="Proteomes" id="UP000185511">
    <property type="component" value="Chromosome"/>
</dbReference>
<reference evidence="2" key="1">
    <citation type="submission" date="2016-06" db="EMBL/GenBank/DDBJ databases">
        <title>Complete genome sequence of Actinoalloteichus fjordicus DSM 46855 (=ADI127-17), type strain of the new species Actinoalloteichus fjordicus.</title>
        <authorList>
            <person name="Ruckert C."/>
            <person name="Nouioui I."/>
            <person name="Willmese J."/>
            <person name="van Wezel G."/>
            <person name="Klenk H.-P."/>
            <person name="Kalinowski J."/>
            <person name="Zotchev S.B."/>
        </authorList>
    </citation>
    <scope>NUCLEOTIDE SEQUENCE [LARGE SCALE GENOMIC DNA]</scope>
    <source>
        <strain evidence="2">ADI127-7</strain>
    </source>
</reference>
<evidence type="ECO:0008006" key="3">
    <source>
        <dbReference type="Google" id="ProtNLM"/>
    </source>
</evidence>
<gene>
    <name evidence="1" type="ORF">UA74_20935</name>
</gene>
<dbReference type="GO" id="GO:0005737">
    <property type="term" value="C:cytoplasm"/>
    <property type="evidence" value="ECO:0007669"/>
    <property type="project" value="TreeGrafter"/>
</dbReference>